<dbReference type="Gene3D" id="1.50.10.20">
    <property type="match status" value="1"/>
</dbReference>
<dbReference type="InterPro" id="IPR008930">
    <property type="entry name" value="Terpenoid_cyclase/PrenylTrfase"/>
</dbReference>
<comment type="caution">
    <text evidence="3">The sequence shown here is derived from an EMBL/GenBank/DDBJ whole genome shotgun (WGS) entry which is preliminary data.</text>
</comment>
<dbReference type="SUPFAM" id="SSF48239">
    <property type="entry name" value="Terpenoid cyclases/Protein prenyltransferases"/>
    <property type="match status" value="2"/>
</dbReference>
<dbReference type="Pfam" id="PF00207">
    <property type="entry name" value="A2M"/>
    <property type="match status" value="1"/>
</dbReference>
<evidence type="ECO:0000259" key="2">
    <source>
        <dbReference type="SMART" id="SM01360"/>
    </source>
</evidence>
<feature type="domain" description="Alpha-2-macroglobulin" evidence="2">
    <location>
        <begin position="17"/>
        <end position="86"/>
    </location>
</feature>
<dbReference type="InterPro" id="IPR001599">
    <property type="entry name" value="Macroglobln_a2"/>
</dbReference>
<feature type="non-terminal residue" evidence="3">
    <location>
        <position position="1029"/>
    </location>
</feature>
<proteinExistence type="predicted"/>
<dbReference type="SMART" id="SM01360">
    <property type="entry name" value="A2M"/>
    <property type="match status" value="1"/>
</dbReference>
<feature type="region of interest" description="Disordered" evidence="1">
    <location>
        <begin position="384"/>
        <end position="409"/>
    </location>
</feature>
<evidence type="ECO:0000313" key="3">
    <source>
        <dbReference type="EMBL" id="RLV63656.1"/>
    </source>
</evidence>
<dbReference type="InterPro" id="IPR013783">
    <property type="entry name" value="Ig-like_fold"/>
</dbReference>
<dbReference type="Gene3D" id="2.60.40.10">
    <property type="entry name" value="Immunoglobulins"/>
    <property type="match status" value="1"/>
</dbReference>
<dbReference type="InterPro" id="IPR011626">
    <property type="entry name" value="Alpha-macroglobulin_TED"/>
</dbReference>
<dbReference type="GO" id="GO:0004866">
    <property type="term" value="F:endopeptidase inhibitor activity"/>
    <property type="evidence" value="ECO:0007669"/>
    <property type="project" value="InterPro"/>
</dbReference>
<dbReference type="AlphaFoldDB" id="A0A3L8Q8M4"/>
<dbReference type="OrthoDB" id="6359008at2759"/>
<feature type="compositionally biased region" description="Polar residues" evidence="1">
    <location>
        <begin position="384"/>
        <end position="395"/>
    </location>
</feature>
<evidence type="ECO:0000256" key="1">
    <source>
        <dbReference type="SAM" id="MobiDB-lite"/>
    </source>
</evidence>
<dbReference type="PANTHER" id="PTHR11412:SF81">
    <property type="entry name" value="COMPLEMENT C3"/>
    <property type="match status" value="1"/>
</dbReference>
<name>A0A3L8Q8M4_CHLGU</name>
<dbReference type="InterPro" id="IPR050473">
    <property type="entry name" value="A2M/Complement_sys"/>
</dbReference>
<dbReference type="Pfam" id="PF21406">
    <property type="entry name" value="C3_CUB1"/>
    <property type="match status" value="1"/>
</dbReference>
<dbReference type="PANTHER" id="PTHR11412">
    <property type="entry name" value="MACROGLOBULIN / COMPLEMENT"/>
    <property type="match status" value="1"/>
</dbReference>
<dbReference type="Pfam" id="PF07678">
    <property type="entry name" value="TED_complement"/>
    <property type="match status" value="1"/>
</dbReference>
<dbReference type="GO" id="GO:0005615">
    <property type="term" value="C:extracellular space"/>
    <property type="evidence" value="ECO:0007669"/>
    <property type="project" value="InterPro"/>
</dbReference>
<dbReference type="Gene3D" id="2.60.120.1540">
    <property type="match status" value="1"/>
</dbReference>
<keyword evidence="4" id="KW-1185">Reference proteome</keyword>
<gene>
    <name evidence="3" type="ORF">DV515_00018051</name>
</gene>
<sequence length="1029" mass="112492">MGLETSPKPWGDSMERLPWPHEALPNPRVSPTPGLCVADPYEITVMKDFFMDLRLPYSVVRNEQVEIRAILYNYWLHDITVSRGRFSGRRRHPFRTWRVRVELVYNPDLCSPSTAKRRYQQVLRMKAESSRTVSFVVVPLKLGLLDIEVKAAVRNQYVGDGVKKKLRVVVSVPGVVAPVRSSTTAEGAGGWWHVRSPAVAPGGQSDLQVSRTLVACVTQCGLLGLSRWVPGAQSQPHPQHWTLPGQPEGMRLEKTVKIVELDPQTKGISESHGGFGTSLGTTEVPWWLWDISGDQGGPTGSRRCLQAHVWDNLEDKGHPTTELGHLKAEETSWCGLEGQGPPWCGVGLGHHRVERCGGTRGGSGVSQEERVKATDLSDIVPNTESETKVSIQGEQQGEDTRGQPGWGWDGWDILGRNPVSIMVEKAIDGAKLKHLIQNMIALTPTVIAVHYLDSTQQWENFGIDRRAGAIELIQKGGNGPRVVGMVPKRWGLVPKWWKWPQRGGNGPKVVGIGGDVLKSGGNGPKVVGMSPKLVKMSPKMVECSQKWWEWSQSGGDWSQSGGNVSKIGENVSKSGENGPNVVGMVTQCPYHGGAEGRSSGGDLGWVTPVWGFQSHWLYWDGLQSGLGGALCVGQRLEGSGGLRPPWATPCVDQWLEDLGGLKPPQVKATSGHSLHCPVSGGRWWPEATTSHARCWATAGGHRPPLVLTNSWRTLATPHIDQWLENIGGLKPTQATPHATPHVGQRLEDIGDLRPPLTLTNGWRTLATPRVDQRPSPGRLRPAVGLPQKGQLLRRLHQPPLQHLVRLLLPPPPPGPGVPVPRLTAYVVKVFAMARKLTDIEHGEICGPIKWLILNRQKPDGVFQEDAPVIHKEMVVGDTSALLGDLGWRLGGFVGVLGEGLVSFGCSLEVAWVKVFLGLSWREGQVNLRNFIGRSLGEGQTFLGCPLGVPWVFFGCPMGKVGVSIGYPLDVLWMSLEGPLDVKVRYSLDVPWVTFGHPLGDVWVSLGSPLSVPWFGCPLGVPWVSPWVFL</sequence>
<accession>A0A3L8Q8M4</accession>
<dbReference type="Proteomes" id="UP000276834">
    <property type="component" value="Unassembled WGS sequence"/>
</dbReference>
<organism evidence="3 4">
    <name type="scientific">Chloebia gouldiae</name>
    <name type="common">Gouldian finch</name>
    <name type="synonym">Erythrura gouldiae</name>
    <dbReference type="NCBI Taxonomy" id="44316"/>
    <lineage>
        <taxon>Eukaryota</taxon>
        <taxon>Metazoa</taxon>
        <taxon>Chordata</taxon>
        <taxon>Craniata</taxon>
        <taxon>Vertebrata</taxon>
        <taxon>Euteleostomi</taxon>
        <taxon>Archelosauria</taxon>
        <taxon>Archosauria</taxon>
        <taxon>Dinosauria</taxon>
        <taxon>Saurischia</taxon>
        <taxon>Theropoda</taxon>
        <taxon>Coelurosauria</taxon>
        <taxon>Aves</taxon>
        <taxon>Neognathae</taxon>
        <taxon>Neoaves</taxon>
        <taxon>Telluraves</taxon>
        <taxon>Australaves</taxon>
        <taxon>Passeriformes</taxon>
        <taxon>Passeroidea</taxon>
        <taxon>Passeridae</taxon>
        <taxon>Chloebia</taxon>
    </lineage>
</organism>
<reference evidence="3 4" key="1">
    <citation type="journal article" date="2018" name="Proc. R. Soc. B">
        <title>A non-coding region near Follistatin controls head colour polymorphism in the Gouldian finch.</title>
        <authorList>
            <person name="Toomey M.B."/>
            <person name="Marques C.I."/>
            <person name="Andrade P."/>
            <person name="Araujo P.M."/>
            <person name="Sabatino S."/>
            <person name="Gazda M.A."/>
            <person name="Afonso S."/>
            <person name="Lopes R.J."/>
            <person name="Corbo J.C."/>
            <person name="Carneiro M."/>
        </authorList>
    </citation>
    <scope>NUCLEOTIDE SEQUENCE [LARGE SCALE GENOMIC DNA]</scope>
    <source>
        <strain evidence="3">Red01</strain>
        <tissue evidence="3">Muscle</tissue>
    </source>
</reference>
<dbReference type="EMBL" id="QUSF01002236">
    <property type="protein sequence ID" value="RLV63656.1"/>
    <property type="molecule type" value="Genomic_DNA"/>
</dbReference>
<protein>
    <recommendedName>
        <fullName evidence="2">Alpha-2-macroglobulin domain-containing protein</fullName>
    </recommendedName>
</protein>
<dbReference type="InterPro" id="IPR049466">
    <property type="entry name" value="C3_CUB1"/>
</dbReference>
<evidence type="ECO:0000313" key="4">
    <source>
        <dbReference type="Proteomes" id="UP000276834"/>
    </source>
</evidence>